<feature type="domain" description="Oligopeptidase F N-terminal" evidence="8">
    <location>
        <begin position="114"/>
        <end position="183"/>
    </location>
</feature>
<dbReference type="RefSeq" id="WP_275684102.1">
    <property type="nucleotide sequence ID" value="NZ_JAJLJH010000007.1"/>
</dbReference>
<dbReference type="InterPro" id="IPR013647">
    <property type="entry name" value="OligopepF_N_dom"/>
</dbReference>
<dbReference type="SUPFAM" id="SSF55486">
    <property type="entry name" value="Metalloproteases ('zincins'), catalytic domain"/>
    <property type="match status" value="1"/>
</dbReference>
<evidence type="ECO:0000256" key="5">
    <source>
        <dbReference type="ARBA" id="ARBA00023049"/>
    </source>
</evidence>
<dbReference type="GO" id="GO:0046872">
    <property type="term" value="F:metal ion binding"/>
    <property type="evidence" value="ECO:0007669"/>
    <property type="project" value="UniProtKB-UniRule"/>
</dbReference>
<reference evidence="9" key="1">
    <citation type="submission" date="2021-11" db="EMBL/GenBank/DDBJ databases">
        <title>BS-T2-15 a new species belonging to the Comamonadaceae family isolated from the soil of a French oak forest.</title>
        <authorList>
            <person name="Mieszkin S."/>
            <person name="Alain K."/>
        </authorList>
    </citation>
    <scope>NUCLEOTIDE SEQUENCE</scope>
    <source>
        <strain evidence="9">BS-T2-15</strain>
    </source>
</reference>
<dbReference type="InterPro" id="IPR034009">
    <property type="entry name" value="M3B_PepF_4"/>
</dbReference>
<dbReference type="Gene3D" id="1.10.1370.20">
    <property type="entry name" value="Oligoendopeptidase f, C-terminal domain"/>
    <property type="match status" value="1"/>
</dbReference>
<dbReference type="Proteomes" id="UP001139353">
    <property type="component" value="Unassembled WGS sequence"/>
</dbReference>
<comment type="caution">
    <text evidence="9">The sequence shown here is derived from an EMBL/GenBank/DDBJ whole genome shotgun (WGS) entry which is preliminary data.</text>
</comment>
<dbReference type="CDD" id="cd09609">
    <property type="entry name" value="M3B_PepF"/>
    <property type="match status" value="1"/>
</dbReference>
<evidence type="ECO:0000259" key="8">
    <source>
        <dbReference type="Pfam" id="PF08439"/>
    </source>
</evidence>
<keyword evidence="10" id="KW-1185">Reference proteome</keyword>
<comment type="cofactor">
    <cofactor evidence="6">
        <name>Zn(2+)</name>
        <dbReference type="ChEBI" id="CHEBI:29105"/>
    </cofactor>
    <text evidence="6">Binds 1 zinc ion.</text>
</comment>
<name>A0A9X1YS94_9BURK</name>
<evidence type="ECO:0000256" key="6">
    <source>
        <dbReference type="RuleBase" id="RU368091"/>
    </source>
</evidence>
<evidence type="ECO:0000313" key="10">
    <source>
        <dbReference type="Proteomes" id="UP001139353"/>
    </source>
</evidence>
<dbReference type="Pfam" id="PF08439">
    <property type="entry name" value="Peptidase_M3_N"/>
    <property type="match status" value="1"/>
</dbReference>
<evidence type="ECO:0000256" key="1">
    <source>
        <dbReference type="ARBA" id="ARBA00022670"/>
    </source>
</evidence>
<dbReference type="EC" id="3.4.24.-" evidence="6"/>
<evidence type="ECO:0000256" key="3">
    <source>
        <dbReference type="ARBA" id="ARBA00022801"/>
    </source>
</evidence>
<feature type="domain" description="Peptidase M3A/M3B catalytic" evidence="7">
    <location>
        <begin position="207"/>
        <end position="585"/>
    </location>
</feature>
<keyword evidence="3 6" id="KW-0378">Hydrolase</keyword>
<keyword evidence="5 6" id="KW-0482">Metalloprotease</keyword>
<protein>
    <recommendedName>
        <fullName evidence="6">Oligopeptidase F</fullName>
        <ecNumber evidence="6">3.4.24.-</ecNumber>
    </recommendedName>
</protein>
<dbReference type="InterPro" id="IPR045090">
    <property type="entry name" value="Pept_M3A_M3B"/>
</dbReference>
<dbReference type="GO" id="GO:0004222">
    <property type="term" value="F:metalloendopeptidase activity"/>
    <property type="evidence" value="ECO:0007669"/>
    <property type="project" value="UniProtKB-UniRule"/>
</dbReference>
<dbReference type="GO" id="GO:0006508">
    <property type="term" value="P:proteolysis"/>
    <property type="evidence" value="ECO:0007669"/>
    <property type="project" value="UniProtKB-KW"/>
</dbReference>
<dbReference type="AlphaFoldDB" id="A0A9X1YS94"/>
<organism evidence="9 10">
    <name type="scientific">Scleromatobacter humisilvae</name>
    <dbReference type="NCBI Taxonomy" id="2897159"/>
    <lineage>
        <taxon>Bacteria</taxon>
        <taxon>Pseudomonadati</taxon>
        <taxon>Pseudomonadota</taxon>
        <taxon>Betaproteobacteria</taxon>
        <taxon>Burkholderiales</taxon>
        <taxon>Sphaerotilaceae</taxon>
        <taxon>Scleromatobacter</taxon>
    </lineage>
</organism>
<gene>
    <name evidence="9" type="primary">pepF</name>
    <name evidence="9" type="ORF">LPC04_20320</name>
</gene>
<proteinExistence type="inferred from homology"/>
<keyword evidence="4 6" id="KW-0862">Zinc</keyword>
<keyword evidence="1 6" id="KW-0645">Protease</keyword>
<dbReference type="EMBL" id="JAJLJH010000007">
    <property type="protein sequence ID" value="MCK9688056.1"/>
    <property type="molecule type" value="Genomic_DNA"/>
</dbReference>
<comment type="similarity">
    <text evidence="6">Belongs to the peptidase M3B family.</text>
</comment>
<dbReference type="NCBIfam" id="TIGR00181">
    <property type="entry name" value="pepF"/>
    <property type="match status" value="1"/>
</dbReference>
<evidence type="ECO:0000259" key="7">
    <source>
        <dbReference type="Pfam" id="PF01432"/>
    </source>
</evidence>
<keyword evidence="2 6" id="KW-0479">Metal-binding</keyword>
<dbReference type="GO" id="GO:0006518">
    <property type="term" value="P:peptide metabolic process"/>
    <property type="evidence" value="ECO:0007669"/>
    <property type="project" value="TreeGrafter"/>
</dbReference>
<dbReference type="InterPro" id="IPR042088">
    <property type="entry name" value="OligoPept_F_C"/>
</dbReference>
<evidence type="ECO:0000256" key="2">
    <source>
        <dbReference type="ARBA" id="ARBA00022723"/>
    </source>
</evidence>
<dbReference type="Gene3D" id="1.20.140.70">
    <property type="entry name" value="Oligopeptidase f, N-terminal domain"/>
    <property type="match status" value="1"/>
</dbReference>
<accession>A0A9X1YS94</accession>
<evidence type="ECO:0000313" key="9">
    <source>
        <dbReference type="EMBL" id="MCK9688056.1"/>
    </source>
</evidence>
<dbReference type="PANTHER" id="PTHR11804:SF45">
    <property type="entry name" value="SIMILAR TO OLIGOENDOPEPTIDASE"/>
    <property type="match status" value="1"/>
</dbReference>
<comment type="function">
    <text evidence="6">Has oligopeptidase activity and degrades a variety of small bioactive peptides.</text>
</comment>
<dbReference type="Pfam" id="PF01432">
    <property type="entry name" value="Peptidase_M3"/>
    <property type="match status" value="1"/>
</dbReference>
<evidence type="ECO:0000256" key="4">
    <source>
        <dbReference type="ARBA" id="ARBA00022833"/>
    </source>
</evidence>
<dbReference type="InterPro" id="IPR001567">
    <property type="entry name" value="Pept_M3A_M3B_dom"/>
</dbReference>
<sequence length="599" mass="66199">MQKRLARADVPVDMTWDLRELFADESAWEAEFAALDAALAEVAPFRGRLGESGATLARCLDTVEQLQARLMRVSTFAYLRNAQDGTDPAYQAASARVGALAARLGASVSFVDSEILALPDDTLGRFLAEESALAPHRVSLERLVETKPHRLGAETEGALAALGEVLGAPYAIYQRSKASDIQFAPFVDAQGAQHPNSFSLYETSYEANADTSVRRGAWQSFSAGLKAYNNTYAATIATEVKKNVAIARLRGYRSTEDYLLQSHQVPHGLYTNILEIIRAELAPHMQRYQRLRRRVLGLDKVLHCDLRAPLDAGFEPPISYEQACDTLLASMEPMGAEYVDFVRTALTQRWVDRADNVGKSTGAFCSSPYGVHPYILITWAGTTRSMFTLAHELGHAGHFGLAMKHQRFVNTRPAMPFVEAPSIMHEMLLARHILAGSDDQRTRRSVIMQLLGTYHHNFVTHLLEAELQHRVYALAEAGQAVTATLLNRTKGEVLQGFWGDAVEIDDGARMTWMRQPHYYMGLYPYTYSVGLVAATAMGQRVAQEGSPAVQRWLQVLRAGGTLKPLELMQLAGVDMSTPQPIHDAVAYVGSLIDELEKSF</sequence>
<dbReference type="PANTHER" id="PTHR11804">
    <property type="entry name" value="PROTEASE M3 THIMET OLIGOPEPTIDASE-RELATED"/>
    <property type="match status" value="1"/>
</dbReference>
<dbReference type="InterPro" id="IPR004438">
    <property type="entry name" value="Peptidase_M3B"/>
</dbReference>